<dbReference type="InterPro" id="IPR006597">
    <property type="entry name" value="Sel1-like"/>
</dbReference>
<dbReference type="SMART" id="SM00671">
    <property type="entry name" value="SEL1"/>
    <property type="match status" value="2"/>
</dbReference>
<keyword evidence="1" id="KW-1133">Transmembrane helix</keyword>
<dbReference type="AlphaFoldDB" id="A0A5C1Q3I6"/>
<keyword evidence="1" id="KW-0812">Transmembrane</keyword>
<sequence>MTSRRGSETGRRQRVADVVAAQIEPLTRFRAQDLRELGPEQESWADLTVTTRQRVELDWIVTAHPGALPEGIAACADAQALETELQARLAEAERTAPALIQHWAHEDSGRYRRLLPGGLFSSGLEAPLGLDETCPACEGRARLDCPDCSGGQQPCAGCHGSGRIGCADCRGLGRIACGACHGSGRTASAPAGGTTGCQACSASGWIDCRTCQRQGELPCPDCGGRGRRDCARCQARGEIDCTDCQASGRRHRIGRLREQILVEDQIDIHHPDATVAALCARHLADPAALGPLATLEAVRWTTAPFAVQATHRLRLPVRQVTLQIGAQPQTFTALGPELRVPELHHAASRLLALDLQTLERNALGSGRHVSEALQRFLASPLNARIAVIGPAAATGDDRVAPDYPAQARERMQQAVERLWQQRLWRPGVALLAGAALLSGGFALLTAPRPDWMLSALGGGVAAATGALALDWRLRRQLAAEFGGEAGAALVRLLRRAPVWRRGMGLGIGMTLLACALLAWSATRLPPASTRIAAQQAEQQAQAQLAHWAQTGRDYRLRTYPPADWLRTRMEAGDRQAQQVLAWALLLGVADRPVDAAAARRLLKPLATEVPTVDPAVRIGLARATLLLEPRSAAALQAAADDLASIQESQVPEATYTIALLRLAPALVARHGTAAGLEALQHAADMGHPSACLDLGRRLATGHGLRRDPVAARRYLGFAAERGLPGAQQALTTLK</sequence>
<evidence type="ECO:0000313" key="4">
    <source>
        <dbReference type="Proteomes" id="UP000323522"/>
    </source>
</evidence>
<protein>
    <recommendedName>
        <fullName evidence="6">Sel1 repeat family protein</fullName>
    </recommendedName>
</protein>
<dbReference type="Proteomes" id="UP001549111">
    <property type="component" value="Unassembled WGS sequence"/>
</dbReference>
<gene>
    <name evidence="2" type="ORF">ABIC99_000963</name>
    <name evidence="3" type="ORF">EWH46_07540</name>
</gene>
<accession>A0A5C1Q3I6</accession>
<keyword evidence="1" id="KW-0472">Membrane</keyword>
<dbReference type="EMBL" id="JBEPLS010000003">
    <property type="protein sequence ID" value="MET3603179.1"/>
    <property type="molecule type" value="Genomic_DNA"/>
</dbReference>
<feature type="transmembrane region" description="Helical" evidence="1">
    <location>
        <begin position="451"/>
        <end position="469"/>
    </location>
</feature>
<feature type="transmembrane region" description="Helical" evidence="1">
    <location>
        <begin position="502"/>
        <end position="521"/>
    </location>
</feature>
<dbReference type="InterPro" id="IPR011990">
    <property type="entry name" value="TPR-like_helical_dom_sf"/>
</dbReference>
<dbReference type="Gene3D" id="1.25.40.10">
    <property type="entry name" value="Tetratricopeptide repeat domain"/>
    <property type="match status" value="1"/>
</dbReference>
<dbReference type="OrthoDB" id="9779889at2"/>
<evidence type="ECO:0000313" key="5">
    <source>
        <dbReference type="Proteomes" id="UP001549111"/>
    </source>
</evidence>
<dbReference type="EMBL" id="CP035708">
    <property type="protein sequence ID" value="QEN00642.1"/>
    <property type="molecule type" value="Genomic_DNA"/>
</dbReference>
<dbReference type="KEGG" id="snn:EWH46_07540"/>
<reference evidence="3 4" key="1">
    <citation type="submission" date="2019-02" db="EMBL/GenBank/DDBJ databases">
        <title>Complete Genome Sequence and Methylome Analysis of Sphaerotilus natans subsp. sulfidivorans D-507.</title>
        <authorList>
            <person name="Fomenkov A."/>
            <person name="Gridneva E."/>
            <person name="Smolyakov D."/>
            <person name="Dubinina G."/>
            <person name="Vincze T."/>
            <person name="Grabovich M."/>
            <person name="Roberts R.J."/>
        </authorList>
    </citation>
    <scope>NUCLEOTIDE SEQUENCE [LARGE SCALE GENOMIC DNA]</scope>
    <source>
        <strain evidence="3 4">D-507</strain>
    </source>
</reference>
<evidence type="ECO:0000313" key="3">
    <source>
        <dbReference type="EMBL" id="QEN00642.1"/>
    </source>
</evidence>
<name>A0A5C1Q3I6_9BURK</name>
<evidence type="ECO:0008006" key="6">
    <source>
        <dbReference type="Google" id="ProtNLM"/>
    </source>
</evidence>
<feature type="transmembrane region" description="Helical" evidence="1">
    <location>
        <begin position="427"/>
        <end position="445"/>
    </location>
</feature>
<dbReference type="RefSeq" id="WP_149503365.1">
    <property type="nucleotide sequence ID" value="NZ_CP035708.1"/>
</dbReference>
<keyword evidence="5" id="KW-1185">Reference proteome</keyword>
<evidence type="ECO:0000256" key="1">
    <source>
        <dbReference type="SAM" id="Phobius"/>
    </source>
</evidence>
<dbReference type="SUPFAM" id="SSF81901">
    <property type="entry name" value="HCP-like"/>
    <property type="match status" value="1"/>
</dbReference>
<organism evidence="3 4">
    <name type="scientific">Sphaerotilus sulfidivorans</name>
    <dbReference type="NCBI Taxonomy" id="639200"/>
    <lineage>
        <taxon>Bacteria</taxon>
        <taxon>Pseudomonadati</taxon>
        <taxon>Pseudomonadota</taxon>
        <taxon>Betaproteobacteria</taxon>
        <taxon>Burkholderiales</taxon>
        <taxon>Sphaerotilaceae</taxon>
        <taxon>Sphaerotilus</taxon>
    </lineage>
</organism>
<dbReference type="Proteomes" id="UP000323522">
    <property type="component" value="Chromosome"/>
</dbReference>
<proteinExistence type="predicted"/>
<reference evidence="2 5" key="2">
    <citation type="submission" date="2024-06" db="EMBL/GenBank/DDBJ databases">
        <title>Genomic Encyclopedia of Type Strains, Phase IV (KMG-IV): sequencing the most valuable type-strain genomes for metagenomic binning, comparative biology and taxonomic classification.</title>
        <authorList>
            <person name="Goeker M."/>
        </authorList>
    </citation>
    <scope>NUCLEOTIDE SEQUENCE [LARGE SCALE GENOMIC DNA]</scope>
    <source>
        <strain evidence="2 5">D-501</strain>
    </source>
</reference>
<evidence type="ECO:0000313" key="2">
    <source>
        <dbReference type="EMBL" id="MET3603179.1"/>
    </source>
</evidence>